<dbReference type="RefSeq" id="WP_012567872.1">
    <property type="nucleotide sequence ID" value="NC_011420.2"/>
</dbReference>
<accession>B6IUB1</accession>
<proteinExistence type="predicted"/>
<organism evidence="1 2">
    <name type="scientific">Rhodospirillum centenum (strain ATCC 51521 / SW)</name>
    <dbReference type="NCBI Taxonomy" id="414684"/>
    <lineage>
        <taxon>Bacteria</taxon>
        <taxon>Pseudomonadati</taxon>
        <taxon>Pseudomonadota</taxon>
        <taxon>Alphaproteobacteria</taxon>
        <taxon>Rhodospirillales</taxon>
        <taxon>Rhodospirillaceae</taxon>
        <taxon>Rhodospirillum</taxon>
    </lineage>
</organism>
<evidence type="ECO:0008006" key="3">
    <source>
        <dbReference type="Google" id="ProtNLM"/>
    </source>
</evidence>
<gene>
    <name evidence="1" type="ordered locus">RC1_2716</name>
</gene>
<keyword evidence="2" id="KW-1185">Reference proteome</keyword>
<sequence length="159" mass="15804">MRTTERPARSGAAGGWAALLAALTALPLLAGCTSRQAEEAQAAQQILVGMPVQTLLSCAGVPERREQVGGTEYFTYTSLQPGRSSGSSLGVGVGGGGGNIGMGLGLGIPLGGSGGPSGCTATFTVESGRVSRLIYREDSGDAAACYAIVENCLAAAPGR</sequence>
<protein>
    <recommendedName>
        <fullName evidence="3">Lipoprotein</fullName>
    </recommendedName>
</protein>
<name>B6IUB1_RHOCS</name>
<dbReference type="OrthoDB" id="7348069at2"/>
<dbReference type="PROSITE" id="PS51257">
    <property type="entry name" value="PROKAR_LIPOPROTEIN"/>
    <property type="match status" value="1"/>
</dbReference>
<dbReference type="AlphaFoldDB" id="B6IUB1"/>
<evidence type="ECO:0000313" key="1">
    <source>
        <dbReference type="EMBL" id="ACJ00091.1"/>
    </source>
</evidence>
<reference evidence="1 2" key="1">
    <citation type="journal article" date="2010" name="BMC Genomics">
        <title>Metabolic flexibility revealed in the genome of the cyst-forming alpha-1 proteobacterium Rhodospirillum centenum.</title>
        <authorList>
            <person name="Lu Y.K."/>
            <person name="Marden J."/>
            <person name="Han M."/>
            <person name="Swingley W.D."/>
            <person name="Mastrian S.D."/>
            <person name="Chowdhury S.R."/>
            <person name="Hao J."/>
            <person name="Helmy T."/>
            <person name="Kim S."/>
            <person name="Kurdoglu A.A."/>
            <person name="Matthies H.J."/>
            <person name="Rollo D."/>
            <person name="Stothard P."/>
            <person name="Blankenship R.E."/>
            <person name="Bauer C.E."/>
            <person name="Touchman J.W."/>
        </authorList>
    </citation>
    <scope>NUCLEOTIDE SEQUENCE [LARGE SCALE GENOMIC DNA]</scope>
    <source>
        <strain evidence="2">ATCC 51521 / SW</strain>
    </source>
</reference>
<evidence type="ECO:0000313" key="2">
    <source>
        <dbReference type="Proteomes" id="UP000001591"/>
    </source>
</evidence>
<dbReference type="Proteomes" id="UP000001591">
    <property type="component" value="Chromosome"/>
</dbReference>
<dbReference type="KEGG" id="rce:RC1_2716"/>
<dbReference type="EMBL" id="CP000613">
    <property type="protein sequence ID" value="ACJ00091.1"/>
    <property type="molecule type" value="Genomic_DNA"/>
</dbReference>
<dbReference type="HOGENOM" id="CLU_133628_0_0_5"/>
<dbReference type="eggNOG" id="ENOG5030BX0">
    <property type="taxonomic scope" value="Bacteria"/>
</dbReference>